<keyword evidence="2" id="KW-0472">Membrane</keyword>
<sequence>MRMPEPSGWSAAAKKTIYLSLAMLILIGLIGTMIWASLYLHKTIIVISLLVGIVCISMLLGALVLTTINLHLRQKHVYERQDSPDLLLVHPAFRNDFRDHLSKGGIPRNFSIPRERCIDNKERTSPTLPKPASSAFVATARWRLPSPPTLPTTTKAVEAGEARSTVDHPLPPIPTNPISPTIDIQEVDSELQTPEKSTHSLAPIIELQEATPTPEDHRHLIIDALPINRLTWTKSTTIRKVSDKLDVPVMDKRGRSLEY</sequence>
<feature type="region of interest" description="Disordered" evidence="1">
    <location>
        <begin position="159"/>
        <end position="181"/>
    </location>
</feature>
<dbReference type="EMBL" id="QZAF01000050">
    <property type="protein sequence ID" value="THV74914.1"/>
    <property type="molecule type" value="Genomic_DNA"/>
</dbReference>
<proteinExistence type="predicted"/>
<keyword evidence="2" id="KW-0812">Transmembrane</keyword>
<feature type="transmembrane region" description="Helical" evidence="2">
    <location>
        <begin position="16"/>
        <end position="38"/>
    </location>
</feature>
<evidence type="ECO:0000313" key="3">
    <source>
        <dbReference type="EMBL" id="THV74914.1"/>
    </source>
</evidence>
<keyword evidence="2" id="KW-1133">Transmembrane helix</keyword>
<evidence type="ECO:0000313" key="4">
    <source>
        <dbReference type="Proteomes" id="UP000304951"/>
    </source>
</evidence>
<gene>
    <name evidence="3" type="ORF">D6D28_02220</name>
</gene>
<dbReference type="Proteomes" id="UP000304951">
    <property type="component" value="Unassembled WGS sequence"/>
</dbReference>
<comment type="caution">
    <text evidence="3">The sequence shown here is derived from an EMBL/GenBank/DDBJ whole genome shotgun (WGS) entry which is preliminary data.</text>
</comment>
<organism evidence="3 4">
    <name type="scientific">Aureobasidium pullulans</name>
    <name type="common">Black yeast</name>
    <name type="synonym">Pullularia pullulans</name>
    <dbReference type="NCBI Taxonomy" id="5580"/>
    <lineage>
        <taxon>Eukaryota</taxon>
        <taxon>Fungi</taxon>
        <taxon>Dikarya</taxon>
        <taxon>Ascomycota</taxon>
        <taxon>Pezizomycotina</taxon>
        <taxon>Dothideomycetes</taxon>
        <taxon>Dothideomycetidae</taxon>
        <taxon>Dothideales</taxon>
        <taxon>Saccotheciaceae</taxon>
        <taxon>Aureobasidium</taxon>
    </lineage>
</organism>
<evidence type="ECO:0000256" key="2">
    <source>
        <dbReference type="SAM" id="Phobius"/>
    </source>
</evidence>
<evidence type="ECO:0000256" key="1">
    <source>
        <dbReference type="SAM" id="MobiDB-lite"/>
    </source>
</evidence>
<reference evidence="3 4" key="1">
    <citation type="submission" date="2018-10" db="EMBL/GenBank/DDBJ databases">
        <title>Fifty Aureobasidium pullulans genomes reveal a recombining polyextremotolerant generalist.</title>
        <authorList>
            <person name="Gostincar C."/>
            <person name="Turk M."/>
            <person name="Zajc J."/>
            <person name="Gunde-Cimerman N."/>
        </authorList>
    </citation>
    <scope>NUCLEOTIDE SEQUENCE [LARGE SCALE GENOMIC DNA]</scope>
    <source>
        <strain evidence="3 4">EXF-11900</strain>
    </source>
</reference>
<dbReference type="AlphaFoldDB" id="A0A4S8SUR0"/>
<protein>
    <submittedName>
        <fullName evidence="3">Uncharacterized protein</fullName>
    </submittedName>
</protein>
<name>A0A4S8SUR0_AURPU</name>
<accession>A0A4S8SUR0</accession>
<feature type="transmembrane region" description="Helical" evidence="2">
    <location>
        <begin position="44"/>
        <end position="65"/>
    </location>
</feature>